<dbReference type="EMBL" id="FNOS01000001">
    <property type="protein sequence ID" value="SDX48226.1"/>
    <property type="molecule type" value="Genomic_DNA"/>
</dbReference>
<keyword evidence="1" id="KW-1133">Transmembrane helix</keyword>
<feature type="transmembrane region" description="Helical" evidence="1">
    <location>
        <begin position="39"/>
        <end position="59"/>
    </location>
</feature>
<feature type="transmembrane region" description="Helical" evidence="1">
    <location>
        <begin position="7"/>
        <end position="27"/>
    </location>
</feature>
<feature type="transmembrane region" description="Helical" evidence="1">
    <location>
        <begin position="97"/>
        <end position="114"/>
    </location>
</feature>
<sequence>MAMKERTWLRLTVSGIFLLAFLILLSIVTMEKTSVQRVYVTLSEVTGVMTLVTAVTAVTKDKRRKWMFIGTVSFLVTWAMLAVAYEIGLDEDTSAGWLWFFLYYVIALVTIIILKKGVRETPGKELLFPVTLLFFTGIQLVYVFAVHIFWNLPF</sequence>
<keyword evidence="3" id="KW-1185">Reference proteome</keyword>
<keyword evidence="1" id="KW-0812">Transmembrane</keyword>
<gene>
    <name evidence="2" type="ORF">SAMN04488081_0663</name>
</gene>
<evidence type="ECO:0000256" key="1">
    <source>
        <dbReference type="SAM" id="Phobius"/>
    </source>
</evidence>
<name>A0A1H3C2A4_9BACI</name>
<keyword evidence="1" id="KW-0472">Membrane</keyword>
<proteinExistence type="predicted"/>
<feature type="transmembrane region" description="Helical" evidence="1">
    <location>
        <begin position="126"/>
        <end position="150"/>
    </location>
</feature>
<accession>A0A1H3C2A4</accession>
<comment type="caution">
    <text evidence="2">The sequence shown here is derived from an EMBL/GenBank/DDBJ whole genome shotgun (WGS) entry which is preliminary data.</text>
</comment>
<dbReference type="Proteomes" id="UP000198647">
    <property type="component" value="Unassembled WGS sequence"/>
</dbReference>
<evidence type="ECO:0000313" key="3">
    <source>
        <dbReference type="Proteomes" id="UP000198647"/>
    </source>
</evidence>
<protein>
    <submittedName>
        <fullName evidence="2">Uncharacterized protein</fullName>
    </submittedName>
</protein>
<evidence type="ECO:0000313" key="2">
    <source>
        <dbReference type="EMBL" id="SDX48226.1"/>
    </source>
</evidence>
<organism evidence="2 3">
    <name type="scientific">Salimicrobium album</name>
    <dbReference type="NCBI Taxonomy" id="50717"/>
    <lineage>
        <taxon>Bacteria</taxon>
        <taxon>Bacillati</taxon>
        <taxon>Bacillota</taxon>
        <taxon>Bacilli</taxon>
        <taxon>Bacillales</taxon>
        <taxon>Bacillaceae</taxon>
        <taxon>Salimicrobium</taxon>
    </lineage>
</organism>
<dbReference type="RefSeq" id="WP_093105555.1">
    <property type="nucleotide sequence ID" value="NZ_FNOS01000001.1"/>
</dbReference>
<reference evidence="2 3" key="1">
    <citation type="submission" date="2016-10" db="EMBL/GenBank/DDBJ databases">
        <authorList>
            <person name="Varghese N."/>
            <person name="Submissions S."/>
        </authorList>
    </citation>
    <scope>NUCLEOTIDE SEQUENCE [LARGE SCALE GENOMIC DNA]</scope>
    <source>
        <strain evidence="2 3">DSM 20748</strain>
    </source>
</reference>
<feature type="transmembrane region" description="Helical" evidence="1">
    <location>
        <begin position="66"/>
        <end position="85"/>
    </location>
</feature>